<dbReference type="AlphaFoldDB" id="A0A1Y1KSM0"/>
<keyword evidence="1" id="KW-0472">Membrane</keyword>
<feature type="transmembrane region" description="Helical" evidence="1">
    <location>
        <begin position="28"/>
        <end position="47"/>
    </location>
</feature>
<organism evidence="2">
    <name type="scientific">Photinus pyralis</name>
    <name type="common">Common eastern firefly</name>
    <name type="synonym">Lampyris pyralis</name>
    <dbReference type="NCBI Taxonomy" id="7054"/>
    <lineage>
        <taxon>Eukaryota</taxon>
        <taxon>Metazoa</taxon>
        <taxon>Ecdysozoa</taxon>
        <taxon>Arthropoda</taxon>
        <taxon>Hexapoda</taxon>
        <taxon>Insecta</taxon>
        <taxon>Pterygota</taxon>
        <taxon>Neoptera</taxon>
        <taxon>Endopterygota</taxon>
        <taxon>Coleoptera</taxon>
        <taxon>Polyphaga</taxon>
        <taxon>Elateriformia</taxon>
        <taxon>Elateroidea</taxon>
        <taxon>Lampyridae</taxon>
        <taxon>Lampyrinae</taxon>
        <taxon>Photinus</taxon>
    </lineage>
</organism>
<keyword evidence="1" id="KW-0812">Transmembrane</keyword>
<reference evidence="2" key="1">
    <citation type="journal article" date="2016" name="Sci. Rep.">
        <title>Molecular characterization of firefly nuptial gifts: a multi-omics approach sheds light on postcopulatory sexual selection.</title>
        <authorList>
            <person name="Al-Wathiqui N."/>
            <person name="Fallon T.R."/>
            <person name="South A."/>
            <person name="Weng J.K."/>
            <person name="Lewis S.M."/>
        </authorList>
    </citation>
    <scope>NUCLEOTIDE SEQUENCE</scope>
</reference>
<accession>A0A1Y1KSM0</accession>
<name>A0A1Y1KSM0_PHOPY</name>
<evidence type="ECO:0000256" key="1">
    <source>
        <dbReference type="SAM" id="Phobius"/>
    </source>
</evidence>
<evidence type="ECO:0000313" key="2">
    <source>
        <dbReference type="EMBL" id="JAV61867.1"/>
    </source>
</evidence>
<proteinExistence type="predicted"/>
<dbReference type="EMBL" id="GEZM01081114">
    <property type="protein sequence ID" value="JAV61867.1"/>
    <property type="molecule type" value="Transcribed_RNA"/>
</dbReference>
<sequence>MVSKIIAIIMLTSMKTNTPTLPIGSDPLTPIVGITVIVILVVIIMGTRLRSMRSFSFADYNSDNNNNSNNDRPKVSAIFFRIRFLNGSKIGRSCIQRNGHTGR</sequence>
<keyword evidence="1" id="KW-1133">Transmembrane helix</keyword>
<protein>
    <submittedName>
        <fullName evidence="2">Uncharacterized protein</fullName>
    </submittedName>
</protein>